<comment type="caution">
    <text evidence="1">The sequence shown here is derived from an EMBL/GenBank/DDBJ whole genome shotgun (WGS) entry which is preliminary data.</text>
</comment>
<dbReference type="Proteomes" id="UP000641206">
    <property type="component" value="Unassembled WGS sequence"/>
</dbReference>
<accession>A0ABQ2P2F5</accession>
<dbReference type="RefSeq" id="WP_188737786.1">
    <property type="nucleotide sequence ID" value="NZ_BMLW01000018.1"/>
</dbReference>
<gene>
    <name evidence="1" type="ORF">GCM10011346_47270</name>
</gene>
<reference evidence="2" key="1">
    <citation type="journal article" date="2019" name="Int. J. Syst. Evol. Microbiol.">
        <title>The Global Catalogue of Microorganisms (GCM) 10K type strain sequencing project: providing services to taxonomists for standard genome sequencing and annotation.</title>
        <authorList>
            <consortium name="The Broad Institute Genomics Platform"/>
            <consortium name="The Broad Institute Genome Sequencing Center for Infectious Disease"/>
            <person name="Wu L."/>
            <person name="Ma J."/>
        </authorList>
    </citation>
    <scope>NUCLEOTIDE SEQUENCE [LARGE SCALE GENOMIC DNA]</scope>
    <source>
        <strain evidence="2">CGMCC 1.7693</strain>
    </source>
</reference>
<evidence type="ECO:0000313" key="2">
    <source>
        <dbReference type="Proteomes" id="UP000641206"/>
    </source>
</evidence>
<organism evidence="1 2">
    <name type="scientific">Oceanobacillus neutriphilus</name>
    <dbReference type="NCBI Taxonomy" id="531815"/>
    <lineage>
        <taxon>Bacteria</taxon>
        <taxon>Bacillati</taxon>
        <taxon>Bacillota</taxon>
        <taxon>Bacilli</taxon>
        <taxon>Bacillales</taxon>
        <taxon>Bacillaceae</taxon>
        <taxon>Oceanobacillus</taxon>
    </lineage>
</organism>
<evidence type="ECO:0000313" key="1">
    <source>
        <dbReference type="EMBL" id="GGP16209.1"/>
    </source>
</evidence>
<keyword evidence="2" id="KW-1185">Reference proteome</keyword>
<dbReference type="EMBL" id="BMLW01000018">
    <property type="protein sequence ID" value="GGP16209.1"/>
    <property type="molecule type" value="Genomic_DNA"/>
</dbReference>
<protein>
    <submittedName>
        <fullName evidence="1">Uncharacterized protein</fullName>
    </submittedName>
</protein>
<proteinExistence type="predicted"/>
<sequence length="100" mass="11793">MVNTVEDIIEMKNHTNNLGVNVYDWFFTDLENNYISKLNGTKRNVSIVENYDEESQAYIIQQLFYINKNAADELMKELKIVEPFVSNENYNHIIQTLNNN</sequence>
<name>A0ABQ2P2F5_9BACI</name>